<evidence type="ECO:0000313" key="1">
    <source>
        <dbReference type="EMBL" id="TLX69696.1"/>
    </source>
</evidence>
<evidence type="ECO:0000313" key="2">
    <source>
        <dbReference type="Proteomes" id="UP000306635"/>
    </source>
</evidence>
<dbReference type="Proteomes" id="UP000306635">
    <property type="component" value="Unassembled WGS sequence"/>
</dbReference>
<gene>
    <name evidence="1" type="ORF">FAS41_30355</name>
</gene>
<comment type="caution">
    <text evidence="1">The sequence shown here is derived from an EMBL/GenBank/DDBJ whole genome shotgun (WGS) entry which is preliminary data.</text>
</comment>
<dbReference type="RefSeq" id="WP_138526967.1">
    <property type="nucleotide sequence ID" value="NZ_SWDV01000088.1"/>
</dbReference>
<organism evidence="1 2">
    <name type="scientific">Pseudomonas nicosulfuronedens</name>
    <dbReference type="NCBI Taxonomy" id="2571105"/>
    <lineage>
        <taxon>Bacteria</taxon>
        <taxon>Pseudomonadati</taxon>
        <taxon>Pseudomonadota</taxon>
        <taxon>Gammaproteobacteria</taxon>
        <taxon>Pseudomonadales</taxon>
        <taxon>Pseudomonadaceae</taxon>
        <taxon>Pseudomonas</taxon>
    </lineage>
</organism>
<reference evidence="1 2" key="1">
    <citation type="submission" date="2019-04" db="EMBL/GenBank/DDBJ databases">
        <authorList>
            <person name="Li M."/>
        </authorList>
    </citation>
    <scope>NUCLEOTIDE SEQUENCE [LARGE SCALE GENOMIC DNA]</scope>
    <source>
        <strain evidence="1 2">LAM1902</strain>
    </source>
</reference>
<keyword evidence="2" id="KW-1185">Reference proteome</keyword>
<protein>
    <submittedName>
        <fullName evidence="1">Uncharacterized protein</fullName>
    </submittedName>
</protein>
<name>A0A5R9QKD5_9PSED</name>
<accession>A0A5R9QKD5</accession>
<dbReference type="OrthoDB" id="5905663at2"/>
<dbReference type="GeneID" id="300409033"/>
<proteinExistence type="predicted"/>
<dbReference type="AlphaFoldDB" id="A0A5R9QKD5"/>
<sequence>MENIVLAMPLFDLFGEQVVTQRRTFGPRPRRSTAAKVIQLGLLDIIEMSEAELERLRGEDEVTDDYVQWLREYLLKLTLRQLVHPQSSNETRMDALLWIQSDDNHPFSFRACCNAWTEAHLDRGADHEDVRDGVLWICRKLQTKLKL</sequence>
<dbReference type="EMBL" id="SWDV01000088">
    <property type="protein sequence ID" value="TLX69696.1"/>
    <property type="molecule type" value="Genomic_DNA"/>
</dbReference>